<name>A0ABT5X5I2_9EURY</name>
<organism evidence="6 7">
    <name type="scientific">Candidatus Methanocrinis natronophilus</name>
    <dbReference type="NCBI Taxonomy" id="3033396"/>
    <lineage>
        <taxon>Archaea</taxon>
        <taxon>Methanobacteriati</taxon>
        <taxon>Methanobacteriota</taxon>
        <taxon>Stenosarchaea group</taxon>
        <taxon>Methanomicrobia</taxon>
        <taxon>Methanotrichales</taxon>
        <taxon>Methanotrichaceae</taxon>
        <taxon>Methanocrinis</taxon>
    </lineage>
</organism>
<evidence type="ECO:0000256" key="1">
    <source>
        <dbReference type="ARBA" id="ARBA00008239"/>
    </source>
</evidence>
<dbReference type="GO" id="GO:0005524">
    <property type="term" value="F:ATP binding"/>
    <property type="evidence" value="ECO:0007669"/>
    <property type="project" value="UniProtKB-KW"/>
</dbReference>
<reference evidence="6 7" key="1">
    <citation type="submission" date="2023-03" db="EMBL/GenBank/DDBJ databases">
        <title>WGS of Methanotrichaceae archaeon Mx.</title>
        <authorList>
            <person name="Sorokin D.Y."/>
            <person name="Merkel A.Y."/>
        </authorList>
    </citation>
    <scope>NUCLEOTIDE SEQUENCE [LARGE SCALE GENOMIC DNA]</scope>
    <source>
        <strain evidence="6 7">Mx</strain>
    </source>
</reference>
<dbReference type="InterPro" id="IPR020575">
    <property type="entry name" value="Hsp90_N"/>
</dbReference>
<dbReference type="SUPFAM" id="SSF55874">
    <property type="entry name" value="ATPase domain of HSP90 chaperone/DNA topoisomerase II/histidine kinase"/>
    <property type="match status" value="1"/>
</dbReference>
<evidence type="ECO:0000313" key="6">
    <source>
        <dbReference type="EMBL" id="MDF0589940.1"/>
    </source>
</evidence>
<evidence type="ECO:0000313" key="7">
    <source>
        <dbReference type="Proteomes" id="UP001220010"/>
    </source>
</evidence>
<accession>A0ABT5X5I2</accession>
<dbReference type="PANTHER" id="PTHR11528">
    <property type="entry name" value="HEAT SHOCK PROTEIN 90 FAMILY MEMBER"/>
    <property type="match status" value="1"/>
</dbReference>
<evidence type="ECO:0000256" key="2">
    <source>
        <dbReference type="ARBA" id="ARBA00022741"/>
    </source>
</evidence>
<sequence>MKNNDNQKNLPKCGLIQALAEKANQRDDIGFNVLGRLDEFRQRVTGEVRQINELFPEYTPHDEVYHLKRLFYVADTVLGEERINSMNVGELFVLSVALYGHDWGMAVNGIEKDYIINDRIPNDTNPEEMWILPDERNRFKLFARDQQLLDDDGNLKDISVEIWREYVRQTHSFRSGEKIRKFFEPIDGGVADAASRVCIGHWLDFESLQDHDSFPINFSTMRDVVNIRALAVYLRLIDLLDLAEDRTPYVIWKFVAPRNSRSKMEWLKHRALRTVTCPAYLEGRVIRVDGSTDDHNVYAALEDFRIWCEIQLRGCTDVLARMNDPRHKLDIYHIDWHIDARGFKKTSIGFKFDRERMFEILGSEIYQGDHYVFLRELLQNSIDAIRMRREILLKYAKIEASNLGVINVDVKHIDDNIIITWRDDGIGMDEYMVENYLAVAGKSYYWSQDYEKFGLTMDPISRFGIGILSCFIVADSIEIETYKDPNLFPRSEPLRITIPDQNKQFRIQILSDVGLRIGTTIRVYINKKKISHDNNMFSFMKITEYLSIIAGFVEFPIVIDEDNRKTIIIHPNQNGEMIKERLGEDYTIQQLDLNYPFSDVFMPQDLSNAKELLRENKFDINSDLGFSDFEGSLTCLVPKSEEMQVGSTGGIYVRGVKVDKNIRSIRQKGIRRKEELGFSSISRKNISIYKDGILVPLDETFYSSLSYSNSKFDSSSLISLRINLSKKKAPSLDVSRKRFYEKDEPWFSPIRTKYVEKINEIYIDKLSSLDPFERLYLMGWIIYQYPLISIKDLWDVFPNDLWPIFSLKAGGELNVVKFKDIKKIKIDAFPCNTNLNLGELKSFISSKVNKYNYSGYINKWAGNEAIMVPSDDFLVIRSSRSFTSTPVGLKASEIIEFPIHKSYFASSIKFNNPPWVGNPPLYQVELSPNEPLKENIDKFLLLEKAIQNPRSLTAFELNQLSEMTHTRVANFSKPFDNLFGYGRELMNINHPVVQELIRIFCSIDINDSLPEIKRGEFNDLKYNLFNFGLTSSSEKLKHINKNLNKIFLFCEKNSIMDYFATDILTLKYNDFVPGTLNNRKIRVTKDIPFFGEQL</sequence>
<dbReference type="Pfam" id="PF24391">
    <property type="entry name" value="HD-CE"/>
    <property type="match status" value="1"/>
</dbReference>
<dbReference type="PRINTS" id="PR00775">
    <property type="entry name" value="HEATSHOCK90"/>
</dbReference>
<keyword evidence="7" id="KW-1185">Reference proteome</keyword>
<dbReference type="Proteomes" id="UP001220010">
    <property type="component" value="Unassembled WGS sequence"/>
</dbReference>
<comment type="caution">
    <text evidence="6">The sequence shown here is derived from an EMBL/GenBank/DDBJ whole genome shotgun (WGS) entry which is preliminary data.</text>
</comment>
<evidence type="ECO:0000256" key="3">
    <source>
        <dbReference type="ARBA" id="ARBA00022840"/>
    </source>
</evidence>
<protein>
    <submittedName>
        <fullName evidence="6">ATP-binding protein</fullName>
    </submittedName>
</protein>
<dbReference type="InterPro" id="IPR001404">
    <property type="entry name" value="Hsp90_fam"/>
</dbReference>
<gene>
    <name evidence="6" type="ORF">P0O15_01945</name>
</gene>
<proteinExistence type="inferred from homology"/>
<dbReference type="InterPro" id="IPR036890">
    <property type="entry name" value="HATPase_C_sf"/>
</dbReference>
<dbReference type="Gene3D" id="3.30.565.10">
    <property type="entry name" value="Histidine kinase-like ATPase, C-terminal domain"/>
    <property type="match status" value="1"/>
</dbReference>
<dbReference type="InterPro" id="IPR056471">
    <property type="entry name" value="HD-CE"/>
</dbReference>
<evidence type="ECO:0000259" key="5">
    <source>
        <dbReference type="Pfam" id="PF24391"/>
    </source>
</evidence>
<keyword evidence="3 6" id="KW-0067">ATP-binding</keyword>
<keyword evidence="4" id="KW-0143">Chaperone</keyword>
<evidence type="ECO:0000256" key="4">
    <source>
        <dbReference type="ARBA" id="ARBA00023186"/>
    </source>
</evidence>
<dbReference type="EMBL" id="JARFPK010000005">
    <property type="protein sequence ID" value="MDF0589940.1"/>
    <property type="molecule type" value="Genomic_DNA"/>
</dbReference>
<dbReference type="RefSeq" id="WP_316965697.1">
    <property type="nucleotide sequence ID" value="NZ_JARFPK010000005.1"/>
</dbReference>
<keyword evidence="2" id="KW-0547">Nucleotide-binding</keyword>
<feature type="domain" description="HD-CE" evidence="5">
    <location>
        <begin position="55"/>
        <end position="279"/>
    </location>
</feature>
<comment type="similarity">
    <text evidence="1">Belongs to the heat shock protein 90 family.</text>
</comment>